<evidence type="ECO:0000313" key="2">
    <source>
        <dbReference type="Proteomes" id="UP001176941"/>
    </source>
</evidence>
<evidence type="ECO:0000313" key="1">
    <source>
        <dbReference type="EMBL" id="CAI9154657.1"/>
    </source>
</evidence>
<reference evidence="1" key="1">
    <citation type="submission" date="2023-04" db="EMBL/GenBank/DDBJ databases">
        <authorList>
            <consortium name="ELIXIR-Norway"/>
        </authorList>
    </citation>
    <scope>NUCLEOTIDE SEQUENCE [LARGE SCALE GENOMIC DNA]</scope>
</reference>
<feature type="non-terminal residue" evidence="1">
    <location>
        <position position="87"/>
    </location>
</feature>
<organism evidence="1 2">
    <name type="scientific">Rangifer tarandus platyrhynchus</name>
    <name type="common">Svalbard reindeer</name>
    <dbReference type="NCBI Taxonomy" id="3082113"/>
    <lineage>
        <taxon>Eukaryota</taxon>
        <taxon>Metazoa</taxon>
        <taxon>Chordata</taxon>
        <taxon>Craniata</taxon>
        <taxon>Vertebrata</taxon>
        <taxon>Euteleostomi</taxon>
        <taxon>Mammalia</taxon>
        <taxon>Eutheria</taxon>
        <taxon>Laurasiatheria</taxon>
        <taxon>Artiodactyla</taxon>
        <taxon>Ruminantia</taxon>
        <taxon>Pecora</taxon>
        <taxon>Cervidae</taxon>
        <taxon>Odocoileinae</taxon>
        <taxon>Rangifer</taxon>
    </lineage>
</organism>
<dbReference type="Proteomes" id="UP001176941">
    <property type="component" value="Chromosome 11"/>
</dbReference>
<feature type="non-terminal residue" evidence="1">
    <location>
        <position position="1"/>
    </location>
</feature>
<keyword evidence="2" id="KW-1185">Reference proteome</keyword>
<dbReference type="EMBL" id="OX459947">
    <property type="protein sequence ID" value="CAI9154657.1"/>
    <property type="molecule type" value="Genomic_DNA"/>
</dbReference>
<protein>
    <submittedName>
        <fullName evidence="1">Uncharacterized protein</fullName>
    </submittedName>
</protein>
<name>A0ABN8XZ68_RANTA</name>
<proteinExistence type="predicted"/>
<sequence length="87" mass="9367">SRVHGVTKSRTQLENCHPHPHCCHLTTSSMTVGTPETSCCPVCTLRQCLPHLSPGGTPRGHQAPWRAPYPHVEQISANPTPSSLPAP</sequence>
<gene>
    <name evidence="1" type="ORF">MRATA1EN1_LOCUS3619</name>
</gene>
<accession>A0ABN8XZ68</accession>